<reference evidence="1 2" key="1">
    <citation type="journal article" date="2021" name="Hortic Res">
        <title>High-quality reference genome and annotation aids understanding of berry development for evergreen blueberry (Vaccinium darrowii).</title>
        <authorList>
            <person name="Yu J."/>
            <person name="Hulse-Kemp A.M."/>
            <person name="Babiker E."/>
            <person name="Staton M."/>
        </authorList>
    </citation>
    <scope>NUCLEOTIDE SEQUENCE [LARGE SCALE GENOMIC DNA]</scope>
    <source>
        <strain evidence="2">cv. NJ 8807/NJ 8810</strain>
        <tissue evidence="1">Young leaf</tissue>
    </source>
</reference>
<keyword evidence="2" id="KW-1185">Reference proteome</keyword>
<organism evidence="1 2">
    <name type="scientific">Vaccinium darrowii</name>
    <dbReference type="NCBI Taxonomy" id="229202"/>
    <lineage>
        <taxon>Eukaryota</taxon>
        <taxon>Viridiplantae</taxon>
        <taxon>Streptophyta</taxon>
        <taxon>Embryophyta</taxon>
        <taxon>Tracheophyta</taxon>
        <taxon>Spermatophyta</taxon>
        <taxon>Magnoliopsida</taxon>
        <taxon>eudicotyledons</taxon>
        <taxon>Gunneridae</taxon>
        <taxon>Pentapetalae</taxon>
        <taxon>asterids</taxon>
        <taxon>Ericales</taxon>
        <taxon>Ericaceae</taxon>
        <taxon>Vaccinioideae</taxon>
        <taxon>Vaccinieae</taxon>
        <taxon>Vaccinium</taxon>
    </lineage>
</organism>
<dbReference type="Proteomes" id="UP000828048">
    <property type="component" value="Chromosome 6"/>
</dbReference>
<accession>A0ACB7XBN7</accession>
<name>A0ACB7XBN7_9ERIC</name>
<evidence type="ECO:0000313" key="2">
    <source>
        <dbReference type="Proteomes" id="UP000828048"/>
    </source>
</evidence>
<gene>
    <name evidence="1" type="ORF">Vadar_022559</name>
</gene>
<sequence>MEEMNTEIMCIRLGNVHVISVTSPEIAVEFLRKQDAVFSSRPAVLSADITSRGYQTVALSPLGEQWKKMRRVLTSEVLSTTRHQWLHGKRAEEADHLVRFMYNQSMDSTTGGVVNVRFIAQHFCGNVIRKMIFGKRYFGSGRRDGGPGAEEEEHVSALFTILAYLYAFSPSDYFPFLRGLVDLDGHEKILRTATASVAKYQDPEIDERIKKWTEGIKTEQEDLLDVLIALKEQDGSPLLSPEEIKAQIVELMIETVDNPSNAVEWALAEMINQPETLQKAIEELDRVVGKQRLVQEFDLSQLNYLKSCMREAFRLHPLAPFNVPHVSTADATVAGYFIPKGSHVLLSRPGLGRNPRVWDEPLQFRPERHLKEDGSNVVLTDPDLKIFSFSTGRRGCPGVNLGSTITVMLMARLLQGFSWELPPTVSKIELNESAEDLFLAEPLNAKALPRLAESVYYQ</sequence>
<comment type="caution">
    <text evidence="1">The sequence shown here is derived from an EMBL/GenBank/DDBJ whole genome shotgun (WGS) entry which is preliminary data.</text>
</comment>
<protein>
    <submittedName>
        <fullName evidence="1">Uncharacterized protein</fullName>
    </submittedName>
</protein>
<dbReference type="EMBL" id="CM037156">
    <property type="protein sequence ID" value="KAH7838147.1"/>
    <property type="molecule type" value="Genomic_DNA"/>
</dbReference>
<evidence type="ECO:0000313" key="1">
    <source>
        <dbReference type="EMBL" id="KAH7838147.1"/>
    </source>
</evidence>
<proteinExistence type="predicted"/>